<name>A0A166K2J4_9AGAM</name>
<feature type="non-terminal residue" evidence="1">
    <location>
        <position position="134"/>
    </location>
</feature>
<accession>A0A166K2J4</accession>
<dbReference type="AlphaFoldDB" id="A0A166K2J4"/>
<dbReference type="Proteomes" id="UP000076532">
    <property type="component" value="Unassembled WGS sequence"/>
</dbReference>
<dbReference type="EMBL" id="KV417547">
    <property type="protein sequence ID" value="KZP21458.1"/>
    <property type="molecule type" value="Genomic_DNA"/>
</dbReference>
<reference evidence="1 2" key="1">
    <citation type="journal article" date="2016" name="Mol. Biol. Evol.">
        <title>Comparative Genomics of Early-Diverging Mushroom-Forming Fungi Provides Insights into the Origins of Lignocellulose Decay Capabilities.</title>
        <authorList>
            <person name="Nagy L.G."/>
            <person name="Riley R."/>
            <person name="Tritt A."/>
            <person name="Adam C."/>
            <person name="Daum C."/>
            <person name="Floudas D."/>
            <person name="Sun H."/>
            <person name="Yadav J.S."/>
            <person name="Pangilinan J."/>
            <person name="Larsson K.H."/>
            <person name="Matsuura K."/>
            <person name="Barry K."/>
            <person name="Labutti K."/>
            <person name="Kuo R."/>
            <person name="Ohm R.A."/>
            <person name="Bhattacharya S.S."/>
            <person name="Shirouzu T."/>
            <person name="Yoshinaga Y."/>
            <person name="Martin F.M."/>
            <person name="Grigoriev I.V."/>
            <person name="Hibbett D.S."/>
        </authorList>
    </citation>
    <scope>NUCLEOTIDE SEQUENCE [LARGE SCALE GENOMIC DNA]</scope>
    <source>
        <strain evidence="1 2">CBS 109695</strain>
    </source>
</reference>
<dbReference type="OrthoDB" id="265717at2759"/>
<dbReference type="STRING" id="436010.A0A166K2J4"/>
<protein>
    <submittedName>
        <fullName evidence="1">Uncharacterized protein</fullName>
    </submittedName>
</protein>
<evidence type="ECO:0000313" key="2">
    <source>
        <dbReference type="Proteomes" id="UP000076532"/>
    </source>
</evidence>
<keyword evidence="2" id="KW-1185">Reference proteome</keyword>
<sequence length="134" mass="15294">MSPPPSSNLRDSKTFPRFENLPDEDGIEDLYHAENNGYINATRHWCLIAEITTILTIFRLRICAKDRDGHEFTVHVHTDDRGAKLAQYCQEGYTLVLLYAQRHYFGDGTLGIRLEEEASVKVLPYSYATLMAAN</sequence>
<proteinExistence type="predicted"/>
<gene>
    <name evidence="1" type="ORF">FIBSPDRAFT_788285</name>
</gene>
<organism evidence="1 2">
    <name type="scientific">Athelia psychrophila</name>
    <dbReference type="NCBI Taxonomy" id="1759441"/>
    <lineage>
        <taxon>Eukaryota</taxon>
        <taxon>Fungi</taxon>
        <taxon>Dikarya</taxon>
        <taxon>Basidiomycota</taxon>
        <taxon>Agaricomycotina</taxon>
        <taxon>Agaricomycetes</taxon>
        <taxon>Agaricomycetidae</taxon>
        <taxon>Atheliales</taxon>
        <taxon>Atheliaceae</taxon>
        <taxon>Athelia</taxon>
    </lineage>
</organism>
<evidence type="ECO:0000313" key="1">
    <source>
        <dbReference type="EMBL" id="KZP21458.1"/>
    </source>
</evidence>